<evidence type="ECO:0000256" key="4">
    <source>
        <dbReference type="ARBA" id="ARBA00022692"/>
    </source>
</evidence>
<dbReference type="PROSITE" id="PS00379">
    <property type="entry name" value="CDP_ALCOHOL_P_TRANSF"/>
    <property type="match status" value="1"/>
</dbReference>
<dbReference type="OrthoDB" id="10020554at2759"/>
<evidence type="ECO:0000256" key="2">
    <source>
        <dbReference type="ARBA" id="ARBA00022516"/>
    </source>
</evidence>
<sequence length="303" mass="33618">MLVLRSAYRKAIPLPLRSRSTQFLHRVRPFQNDVGLHTASGGRLSIPNPNTRTIPSLHYQRSVPFSGSPWRSFSTSLFRRDSDPTPPTPDPEKKPITKTLRENIYTIPNFLTLTRIAACPVLGWSIVTGNFELATGLVIYAGFTDLLDGWLARRFNMGTVLGSILDPAADKALMTTLTVSLAMNGLLPLPLAVIIIGRDVLLGISAFYWRYISLPPPKTFMRYWDFSIPSAEVHPTTISKYNTALQLLLMTATVFNQVIPYDLGLPLQGLQWIVAGTTIWSGMSYVGSKDAVKIVASKTIKKQ</sequence>
<dbReference type="PANTHER" id="PTHR14269">
    <property type="entry name" value="CDP-DIACYLGLYCEROL--GLYCEROL-3-PHOSPHATE 3-PHOSPHATIDYLTRANSFERASE-RELATED"/>
    <property type="match status" value="1"/>
</dbReference>
<dbReference type="Pfam" id="PF01066">
    <property type="entry name" value="CDP-OH_P_transf"/>
    <property type="match status" value="1"/>
</dbReference>
<evidence type="ECO:0000256" key="5">
    <source>
        <dbReference type="ARBA" id="ARBA00022989"/>
    </source>
</evidence>
<feature type="region of interest" description="Disordered" evidence="11">
    <location>
        <begin position="76"/>
        <end position="97"/>
    </location>
</feature>
<dbReference type="InterPro" id="IPR043130">
    <property type="entry name" value="CDP-OH_PTrfase_TM_dom"/>
</dbReference>
<dbReference type="AlphaFoldDB" id="A0A0C3KGK5"/>
<evidence type="ECO:0000256" key="7">
    <source>
        <dbReference type="ARBA" id="ARBA00023136"/>
    </source>
</evidence>
<gene>
    <name evidence="13" type="ORF">M407DRAFT_81344</name>
</gene>
<evidence type="ECO:0000256" key="3">
    <source>
        <dbReference type="ARBA" id="ARBA00022679"/>
    </source>
</evidence>
<organism evidence="13 14">
    <name type="scientific">Tulasnella calospora MUT 4182</name>
    <dbReference type="NCBI Taxonomy" id="1051891"/>
    <lineage>
        <taxon>Eukaryota</taxon>
        <taxon>Fungi</taxon>
        <taxon>Dikarya</taxon>
        <taxon>Basidiomycota</taxon>
        <taxon>Agaricomycotina</taxon>
        <taxon>Agaricomycetes</taxon>
        <taxon>Cantharellales</taxon>
        <taxon>Tulasnellaceae</taxon>
        <taxon>Tulasnella</taxon>
    </lineage>
</organism>
<evidence type="ECO:0000256" key="8">
    <source>
        <dbReference type="ARBA" id="ARBA00023209"/>
    </source>
</evidence>
<keyword evidence="7 12" id="KW-0472">Membrane</keyword>
<reference evidence="13 14" key="1">
    <citation type="submission" date="2014-04" db="EMBL/GenBank/DDBJ databases">
        <authorList>
            <consortium name="DOE Joint Genome Institute"/>
            <person name="Kuo A."/>
            <person name="Girlanda M."/>
            <person name="Perotto S."/>
            <person name="Kohler A."/>
            <person name="Nagy L.G."/>
            <person name="Floudas D."/>
            <person name="Copeland A."/>
            <person name="Barry K.W."/>
            <person name="Cichocki N."/>
            <person name="Veneault-Fourrey C."/>
            <person name="LaButti K."/>
            <person name="Lindquist E.A."/>
            <person name="Lipzen A."/>
            <person name="Lundell T."/>
            <person name="Morin E."/>
            <person name="Murat C."/>
            <person name="Sun H."/>
            <person name="Tunlid A."/>
            <person name="Henrissat B."/>
            <person name="Grigoriev I.V."/>
            <person name="Hibbett D.S."/>
            <person name="Martin F."/>
            <person name="Nordberg H.P."/>
            <person name="Cantor M.N."/>
            <person name="Hua S.X."/>
        </authorList>
    </citation>
    <scope>NUCLEOTIDE SEQUENCE [LARGE SCALE GENOMIC DNA]</scope>
    <source>
        <strain evidence="13 14">MUT 4182</strain>
    </source>
</reference>
<evidence type="ECO:0000256" key="9">
    <source>
        <dbReference type="ARBA" id="ARBA00023264"/>
    </source>
</evidence>
<keyword evidence="4 12" id="KW-0812">Transmembrane</keyword>
<keyword evidence="9" id="KW-1208">Phospholipid metabolism</keyword>
<dbReference type="GO" id="GO:0043337">
    <property type="term" value="F:cardiolipin synthase (CMP-forming)"/>
    <property type="evidence" value="ECO:0007669"/>
    <property type="project" value="TreeGrafter"/>
</dbReference>
<dbReference type="EMBL" id="KN823167">
    <property type="protein sequence ID" value="KIO20633.1"/>
    <property type="molecule type" value="Genomic_DNA"/>
</dbReference>
<dbReference type="STRING" id="1051891.A0A0C3KGK5"/>
<evidence type="ECO:0000256" key="10">
    <source>
        <dbReference type="RuleBase" id="RU003750"/>
    </source>
</evidence>
<evidence type="ECO:0000313" key="14">
    <source>
        <dbReference type="Proteomes" id="UP000054248"/>
    </source>
</evidence>
<comment type="similarity">
    <text evidence="10">Belongs to the CDP-alcohol phosphatidyltransferase class-I family.</text>
</comment>
<dbReference type="GO" id="GO:0016020">
    <property type="term" value="C:membrane"/>
    <property type="evidence" value="ECO:0007669"/>
    <property type="project" value="UniProtKB-SubCell"/>
</dbReference>
<proteinExistence type="inferred from homology"/>
<dbReference type="PANTHER" id="PTHR14269:SF60">
    <property type="entry name" value="CARDIOLIPIN SYNTHASE (CMP-FORMING)"/>
    <property type="match status" value="1"/>
</dbReference>
<dbReference type="InterPro" id="IPR048254">
    <property type="entry name" value="CDP_ALCOHOL_P_TRANSF_CS"/>
</dbReference>
<keyword evidence="2" id="KW-0444">Lipid biosynthesis</keyword>
<evidence type="ECO:0000256" key="6">
    <source>
        <dbReference type="ARBA" id="ARBA00023098"/>
    </source>
</evidence>
<evidence type="ECO:0000256" key="1">
    <source>
        <dbReference type="ARBA" id="ARBA00004141"/>
    </source>
</evidence>
<dbReference type="Gene3D" id="1.20.120.1760">
    <property type="match status" value="1"/>
</dbReference>
<keyword evidence="8" id="KW-0594">Phospholipid biosynthesis</keyword>
<accession>A0A0C3KGK5</accession>
<protein>
    <submittedName>
        <fullName evidence="13">Uncharacterized protein</fullName>
    </submittedName>
</protein>
<dbReference type="GO" id="GO:0032049">
    <property type="term" value="P:cardiolipin biosynthetic process"/>
    <property type="evidence" value="ECO:0007669"/>
    <property type="project" value="TreeGrafter"/>
</dbReference>
<keyword evidence="6" id="KW-0443">Lipid metabolism</keyword>
<dbReference type="GO" id="GO:0005739">
    <property type="term" value="C:mitochondrion"/>
    <property type="evidence" value="ECO:0007669"/>
    <property type="project" value="TreeGrafter"/>
</dbReference>
<keyword evidence="14" id="KW-1185">Reference proteome</keyword>
<dbReference type="InterPro" id="IPR000462">
    <property type="entry name" value="CDP-OH_P_trans"/>
</dbReference>
<evidence type="ECO:0000256" key="12">
    <source>
        <dbReference type="SAM" id="Phobius"/>
    </source>
</evidence>
<dbReference type="InterPro" id="IPR050324">
    <property type="entry name" value="CDP-alcohol_PTase-I"/>
</dbReference>
<keyword evidence="5 12" id="KW-1133">Transmembrane helix</keyword>
<evidence type="ECO:0000256" key="11">
    <source>
        <dbReference type="SAM" id="MobiDB-lite"/>
    </source>
</evidence>
<dbReference type="HOGENOM" id="CLU_051314_0_2_1"/>
<name>A0A0C3KGK5_9AGAM</name>
<dbReference type="Proteomes" id="UP000054248">
    <property type="component" value="Unassembled WGS sequence"/>
</dbReference>
<comment type="subcellular location">
    <subcellularLocation>
        <location evidence="1">Membrane</location>
        <topology evidence="1">Multi-pass membrane protein</topology>
    </subcellularLocation>
</comment>
<reference evidence="14" key="2">
    <citation type="submission" date="2015-01" db="EMBL/GenBank/DDBJ databases">
        <title>Evolutionary Origins and Diversification of the Mycorrhizal Mutualists.</title>
        <authorList>
            <consortium name="DOE Joint Genome Institute"/>
            <consortium name="Mycorrhizal Genomics Consortium"/>
            <person name="Kohler A."/>
            <person name="Kuo A."/>
            <person name="Nagy L.G."/>
            <person name="Floudas D."/>
            <person name="Copeland A."/>
            <person name="Barry K.W."/>
            <person name="Cichocki N."/>
            <person name="Veneault-Fourrey C."/>
            <person name="LaButti K."/>
            <person name="Lindquist E.A."/>
            <person name="Lipzen A."/>
            <person name="Lundell T."/>
            <person name="Morin E."/>
            <person name="Murat C."/>
            <person name="Riley R."/>
            <person name="Ohm R."/>
            <person name="Sun H."/>
            <person name="Tunlid A."/>
            <person name="Henrissat B."/>
            <person name="Grigoriev I.V."/>
            <person name="Hibbett D.S."/>
            <person name="Martin F."/>
        </authorList>
    </citation>
    <scope>NUCLEOTIDE SEQUENCE [LARGE SCALE GENOMIC DNA]</scope>
    <source>
        <strain evidence="14">MUT 4182</strain>
    </source>
</reference>
<evidence type="ECO:0000313" key="13">
    <source>
        <dbReference type="EMBL" id="KIO20633.1"/>
    </source>
</evidence>
<keyword evidence="3 10" id="KW-0808">Transferase</keyword>
<feature type="transmembrane region" description="Helical" evidence="12">
    <location>
        <begin position="121"/>
        <end position="143"/>
    </location>
</feature>